<dbReference type="OrthoDB" id="2370471at2"/>
<dbReference type="Pfam" id="PF13489">
    <property type="entry name" value="Methyltransf_23"/>
    <property type="match status" value="1"/>
</dbReference>
<dbReference type="PANTHER" id="PTHR43861">
    <property type="entry name" value="TRANS-ACONITATE 2-METHYLTRANSFERASE-RELATED"/>
    <property type="match status" value="1"/>
</dbReference>
<dbReference type="CDD" id="cd02440">
    <property type="entry name" value="AdoMet_MTases"/>
    <property type="match status" value="1"/>
</dbReference>
<dbReference type="InterPro" id="IPR029063">
    <property type="entry name" value="SAM-dependent_MTases_sf"/>
</dbReference>
<sequence>MESAPCPLSGNREFTPLMQVPDRFNLSGKPWHLVRSKKSGLVMLDPRPDANEMAAHYPAESYDPFLNQTNSRSLRDRAYLALSDLLLAGKARLVMKELDKPARSAKVLEVGCSSGRLLLRLQKDFGIPTENLWGIEPDPNAASAARTAGLAHVTKTELPDTSIDCRFDRIVFWHALEHLHRIGENLDKARELLDARGQLIIALPNLDSDDARRYGRNWIALDAPRHLYHFTPETLEALLKKHGFSVIEIGKWLPDTVYNVWYSEKLDREVNGQPFGIGGLARAALRTTGSLFAGIDPKRASSIVVRAVRLKG</sequence>
<accession>B3QP64</accession>
<dbReference type="GO" id="GO:0032259">
    <property type="term" value="P:methylation"/>
    <property type="evidence" value="ECO:0007669"/>
    <property type="project" value="UniProtKB-KW"/>
</dbReference>
<keyword evidence="1" id="KW-0489">Methyltransferase</keyword>
<dbReference type="eggNOG" id="COG2230">
    <property type="taxonomic scope" value="Bacteria"/>
</dbReference>
<dbReference type="EMBL" id="CP001099">
    <property type="protein sequence ID" value="ACF11717.1"/>
    <property type="molecule type" value="Genomic_DNA"/>
</dbReference>
<dbReference type="AlphaFoldDB" id="B3QP64"/>
<dbReference type="HOGENOM" id="CLU_068669_1_0_10"/>
<dbReference type="Proteomes" id="UP000008811">
    <property type="component" value="Chromosome"/>
</dbReference>
<dbReference type="KEGG" id="cpc:Cpar_1314"/>
<name>B3QP64_CHLP8</name>
<organism evidence="1 2">
    <name type="scientific">Chlorobaculum parvum (strain DSM 263 / NCIMB 8327)</name>
    <name type="common">Chlorobium vibrioforme subsp. thiosulfatophilum</name>
    <dbReference type="NCBI Taxonomy" id="517417"/>
    <lineage>
        <taxon>Bacteria</taxon>
        <taxon>Pseudomonadati</taxon>
        <taxon>Chlorobiota</taxon>
        <taxon>Chlorobiia</taxon>
        <taxon>Chlorobiales</taxon>
        <taxon>Chlorobiaceae</taxon>
        <taxon>Chlorobaculum</taxon>
    </lineage>
</organism>
<dbReference type="SUPFAM" id="SSF53335">
    <property type="entry name" value="S-adenosyl-L-methionine-dependent methyltransferases"/>
    <property type="match status" value="1"/>
</dbReference>
<reference evidence="1" key="1">
    <citation type="submission" date="2008-06" db="EMBL/GenBank/DDBJ databases">
        <title>Complete sequence of Chlorobaculum parvum NCIB 8327.</title>
        <authorList>
            <consortium name="US DOE Joint Genome Institute"/>
            <person name="Lucas S."/>
            <person name="Copeland A."/>
            <person name="Lapidus A."/>
            <person name="Glavina del Rio T."/>
            <person name="Dalin E."/>
            <person name="Tice H."/>
            <person name="Bruce D."/>
            <person name="Goodwin L."/>
            <person name="Pitluck S."/>
            <person name="Schmutz J."/>
            <person name="Larimer F."/>
            <person name="Land M."/>
            <person name="Hauser L."/>
            <person name="Kyrpides N."/>
            <person name="Mikhailova N."/>
            <person name="Zhao F."/>
            <person name="Li T."/>
            <person name="Liu Z."/>
            <person name="Overmann J."/>
            <person name="Bryant D.A."/>
            <person name="Richardson P."/>
        </authorList>
    </citation>
    <scope>NUCLEOTIDE SEQUENCE [LARGE SCALE GENOMIC DNA]</scope>
    <source>
        <strain evidence="1">NCIB 8327</strain>
    </source>
</reference>
<gene>
    <name evidence="1" type="ordered locus">Cpar_1314</name>
</gene>
<protein>
    <submittedName>
        <fullName evidence="1">Methyltransferase type 12</fullName>
    </submittedName>
</protein>
<dbReference type="RefSeq" id="WP_012502550.1">
    <property type="nucleotide sequence ID" value="NC_011027.1"/>
</dbReference>
<proteinExistence type="predicted"/>
<keyword evidence="1" id="KW-0808">Transferase</keyword>
<dbReference type="GO" id="GO:0008168">
    <property type="term" value="F:methyltransferase activity"/>
    <property type="evidence" value="ECO:0007669"/>
    <property type="project" value="UniProtKB-KW"/>
</dbReference>
<keyword evidence="2" id="KW-1185">Reference proteome</keyword>
<evidence type="ECO:0000313" key="1">
    <source>
        <dbReference type="EMBL" id="ACF11717.1"/>
    </source>
</evidence>
<dbReference type="Gene3D" id="3.40.50.150">
    <property type="entry name" value="Vaccinia Virus protein VP39"/>
    <property type="match status" value="1"/>
</dbReference>
<dbReference type="STRING" id="517417.Cpar_1314"/>
<evidence type="ECO:0000313" key="2">
    <source>
        <dbReference type="Proteomes" id="UP000008811"/>
    </source>
</evidence>